<reference evidence="4" key="2">
    <citation type="submission" date="2015-01" db="EMBL/GenBank/DDBJ databases">
        <title>Evolutionary Origins and Diversification of the Mycorrhizal Mutualists.</title>
        <authorList>
            <consortium name="DOE Joint Genome Institute"/>
            <consortium name="Mycorrhizal Genomics Consortium"/>
            <person name="Kohler A."/>
            <person name="Kuo A."/>
            <person name="Nagy L.G."/>
            <person name="Floudas D."/>
            <person name="Copeland A."/>
            <person name="Barry K.W."/>
            <person name="Cichocki N."/>
            <person name="Veneault-Fourrey C."/>
            <person name="LaButti K."/>
            <person name="Lindquist E.A."/>
            <person name="Lipzen A."/>
            <person name="Lundell T."/>
            <person name="Morin E."/>
            <person name="Murat C."/>
            <person name="Riley R."/>
            <person name="Ohm R."/>
            <person name="Sun H."/>
            <person name="Tunlid A."/>
            <person name="Henrissat B."/>
            <person name="Grigoriev I.V."/>
            <person name="Hibbett D.S."/>
            <person name="Martin F."/>
        </authorList>
    </citation>
    <scope>NUCLEOTIDE SEQUENCE [LARGE SCALE GENOMIC DNA]</scope>
    <source>
        <strain evidence="4">h7</strain>
    </source>
</reference>
<dbReference type="EMBL" id="KN831780">
    <property type="protein sequence ID" value="KIM41642.1"/>
    <property type="molecule type" value="Genomic_DNA"/>
</dbReference>
<dbReference type="OrthoDB" id="437457at2759"/>
<dbReference type="HOGENOM" id="CLU_062889_0_0_1"/>
<feature type="domain" description="Phospholipase/carboxylesterase/thioesterase" evidence="2">
    <location>
        <begin position="41"/>
        <end position="150"/>
    </location>
</feature>
<name>A0A0C2YKV8_HEBCY</name>
<dbReference type="STRING" id="686832.A0A0C2YKV8"/>
<protein>
    <recommendedName>
        <fullName evidence="2">Phospholipase/carboxylesterase/thioesterase domain-containing protein</fullName>
    </recommendedName>
</protein>
<dbReference type="GO" id="GO:0016787">
    <property type="term" value="F:hydrolase activity"/>
    <property type="evidence" value="ECO:0007669"/>
    <property type="project" value="InterPro"/>
</dbReference>
<accession>A0A0C2YKV8</accession>
<dbReference type="AlphaFoldDB" id="A0A0C2YKV8"/>
<keyword evidence="4" id="KW-1185">Reference proteome</keyword>
<evidence type="ECO:0000259" key="2">
    <source>
        <dbReference type="Pfam" id="PF02230"/>
    </source>
</evidence>
<evidence type="ECO:0000313" key="4">
    <source>
        <dbReference type="Proteomes" id="UP000053424"/>
    </source>
</evidence>
<reference evidence="3 4" key="1">
    <citation type="submission" date="2014-04" db="EMBL/GenBank/DDBJ databases">
        <authorList>
            <consortium name="DOE Joint Genome Institute"/>
            <person name="Kuo A."/>
            <person name="Gay G."/>
            <person name="Dore J."/>
            <person name="Kohler A."/>
            <person name="Nagy L.G."/>
            <person name="Floudas D."/>
            <person name="Copeland A."/>
            <person name="Barry K.W."/>
            <person name="Cichocki N."/>
            <person name="Veneault-Fourrey C."/>
            <person name="LaButti K."/>
            <person name="Lindquist E.A."/>
            <person name="Lipzen A."/>
            <person name="Lundell T."/>
            <person name="Morin E."/>
            <person name="Murat C."/>
            <person name="Sun H."/>
            <person name="Tunlid A."/>
            <person name="Henrissat B."/>
            <person name="Grigoriev I.V."/>
            <person name="Hibbett D.S."/>
            <person name="Martin F."/>
            <person name="Nordberg H.P."/>
            <person name="Cantor M.N."/>
            <person name="Hua S.X."/>
        </authorList>
    </citation>
    <scope>NUCLEOTIDE SEQUENCE [LARGE SCALE GENOMIC DNA]</scope>
    <source>
        <strain evidence="4">h7</strain>
    </source>
</reference>
<dbReference type="Pfam" id="PF02230">
    <property type="entry name" value="Abhydrolase_2"/>
    <property type="match status" value="1"/>
</dbReference>
<sequence>MAEFHIREAASTSASTPKVKPPPKTSKIPSQFCYGPSDDGTDENLLIFLHGLGDTHISFTKLGKALKLPQTAVLSLRAPEQVPFLYEEAYQWYTSFDDLGETIEHPNPTPAFQFLSKIVEHLTRDCAWPISRIHFFGFAQGGSVAAEFVLDRWKAQLAQSASKSTDPDYQSPSSFGSIISVSGPLISYPTLSKLCPTPILIAYPPPSAETALPSGAIPAFKKGFQSVTESKLKSQGMPNSREEWEPIMRFWSQVLSKRQMEGLYEVMTGSST</sequence>
<feature type="region of interest" description="Disordered" evidence="1">
    <location>
        <begin position="1"/>
        <end position="30"/>
    </location>
</feature>
<dbReference type="Gene3D" id="3.40.50.1820">
    <property type="entry name" value="alpha/beta hydrolase"/>
    <property type="match status" value="1"/>
</dbReference>
<dbReference type="InterPro" id="IPR029058">
    <property type="entry name" value="AB_hydrolase_fold"/>
</dbReference>
<evidence type="ECO:0000313" key="3">
    <source>
        <dbReference type="EMBL" id="KIM41642.1"/>
    </source>
</evidence>
<organism evidence="3 4">
    <name type="scientific">Hebeloma cylindrosporum</name>
    <dbReference type="NCBI Taxonomy" id="76867"/>
    <lineage>
        <taxon>Eukaryota</taxon>
        <taxon>Fungi</taxon>
        <taxon>Dikarya</taxon>
        <taxon>Basidiomycota</taxon>
        <taxon>Agaricomycotina</taxon>
        <taxon>Agaricomycetes</taxon>
        <taxon>Agaricomycetidae</taxon>
        <taxon>Agaricales</taxon>
        <taxon>Agaricineae</taxon>
        <taxon>Hymenogastraceae</taxon>
        <taxon>Hebeloma</taxon>
    </lineage>
</organism>
<gene>
    <name evidence="3" type="ORF">M413DRAFT_152986</name>
</gene>
<proteinExistence type="predicted"/>
<dbReference type="Proteomes" id="UP000053424">
    <property type="component" value="Unassembled WGS sequence"/>
</dbReference>
<evidence type="ECO:0000256" key="1">
    <source>
        <dbReference type="SAM" id="MobiDB-lite"/>
    </source>
</evidence>
<dbReference type="SUPFAM" id="SSF53474">
    <property type="entry name" value="alpha/beta-Hydrolases"/>
    <property type="match status" value="1"/>
</dbReference>
<dbReference type="InterPro" id="IPR003140">
    <property type="entry name" value="PLipase/COase/thioEstase"/>
</dbReference>